<evidence type="ECO:0000256" key="4">
    <source>
        <dbReference type="ARBA" id="ARBA00023136"/>
    </source>
</evidence>
<dbReference type="RefSeq" id="WP_118258974.1">
    <property type="nucleotide sequence ID" value="NZ_CALBWO010000070.1"/>
</dbReference>
<dbReference type="SUPFAM" id="SSF48452">
    <property type="entry name" value="TPR-like"/>
    <property type="match status" value="1"/>
</dbReference>
<evidence type="ECO:0000256" key="5">
    <source>
        <dbReference type="ARBA" id="ARBA00023237"/>
    </source>
</evidence>
<dbReference type="Pfam" id="PF07980">
    <property type="entry name" value="SusD_RagB"/>
    <property type="match status" value="1"/>
</dbReference>
<protein>
    <submittedName>
        <fullName evidence="8">RagB/SusD family nutrient uptake outer membrane protein</fullName>
    </submittedName>
</protein>
<dbReference type="GO" id="GO:0009279">
    <property type="term" value="C:cell outer membrane"/>
    <property type="evidence" value="ECO:0007669"/>
    <property type="project" value="UniProtKB-SubCell"/>
</dbReference>
<dbReference type="Gene3D" id="1.25.40.390">
    <property type="match status" value="1"/>
</dbReference>
<dbReference type="STRING" id="1121130.GCA_000519105_00736"/>
<comment type="caution">
    <text evidence="8">The sequence shown here is derived from an EMBL/GenBank/DDBJ whole genome shotgun (WGS) entry which is preliminary data.</text>
</comment>
<proteinExistence type="inferred from homology"/>
<keyword evidence="5" id="KW-0998">Cell outer membrane</keyword>
<reference evidence="8 9" key="1">
    <citation type="submission" date="2018-08" db="EMBL/GenBank/DDBJ databases">
        <title>A genome reference for cultivated species of the human gut microbiota.</title>
        <authorList>
            <person name="Zou Y."/>
            <person name="Xue W."/>
            <person name="Luo G."/>
        </authorList>
    </citation>
    <scope>NUCLEOTIDE SEQUENCE [LARGE SCALE GENOMIC DNA]</scope>
    <source>
        <strain evidence="8 9">AF14-49</strain>
    </source>
</reference>
<evidence type="ECO:0000256" key="1">
    <source>
        <dbReference type="ARBA" id="ARBA00004442"/>
    </source>
</evidence>
<evidence type="ECO:0000256" key="2">
    <source>
        <dbReference type="ARBA" id="ARBA00006275"/>
    </source>
</evidence>
<organism evidence="8 9">
    <name type="scientific">Butyricimonas virosa</name>
    <dbReference type="NCBI Taxonomy" id="544645"/>
    <lineage>
        <taxon>Bacteria</taxon>
        <taxon>Pseudomonadati</taxon>
        <taxon>Bacteroidota</taxon>
        <taxon>Bacteroidia</taxon>
        <taxon>Bacteroidales</taxon>
        <taxon>Odoribacteraceae</taxon>
        <taxon>Butyricimonas</taxon>
    </lineage>
</organism>
<comment type="similarity">
    <text evidence="2">Belongs to the SusD family.</text>
</comment>
<comment type="subcellular location">
    <subcellularLocation>
        <location evidence="1">Cell outer membrane</location>
    </subcellularLocation>
</comment>
<accession>A0A412X4A2</accession>
<feature type="domain" description="RagB/SusD" evidence="6">
    <location>
        <begin position="359"/>
        <end position="467"/>
    </location>
</feature>
<keyword evidence="3" id="KW-0732">Signal</keyword>
<evidence type="ECO:0000313" key="9">
    <source>
        <dbReference type="Proteomes" id="UP000283589"/>
    </source>
</evidence>
<feature type="domain" description="SusD-like N-terminal" evidence="7">
    <location>
        <begin position="25"/>
        <end position="210"/>
    </location>
</feature>
<evidence type="ECO:0000259" key="6">
    <source>
        <dbReference type="Pfam" id="PF07980"/>
    </source>
</evidence>
<keyword evidence="4" id="KW-0472">Membrane</keyword>
<dbReference type="AlphaFoldDB" id="A0A412X4A2"/>
<name>A0A412X4A2_9BACT</name>
<gene>
    <name evidence="8" type="ORF">DWW18_04560</name>
</gene>
<dbReference type="EMBL" id="QRZA01000004">
    <property type="protein sequence ID" value="RGV35350.1"/>
    <property type="molecule type" value="Genomic_DNA"/>
</dbReference>
<dbReference type="InterPro" id="IPR011990">
    <property type="entry name" value="TPR-like_helical_dom_sf"/>
</dbReference>
<evidence type="ECO:0000313" key="8">
    <source>
        <dbReference type="EMBL" id="RGV35350.1"/>
    </source>
</evidence>
<dbReference type="InterPro" id="IPR033985">
    <property type="entry name" value="SusD-like_N"/>
</dbReference>
<evidence type="ECO:0000256" key="3">
    <source>
        <dbReference type="ARBA" id="ARBA00022729"/>
    </source>
</evidence>
<dbReference type="Proteomes" id="UP000283589">
    <property type="component" value="Unassembled WGS sequence"/>
</dbReference>
<sequence>MNIVRNIKSGLIAGVMLLLVSCNSWLEVDPDDRIMDNSLFKDREGFLAALNGVYSEMNDPKLYGANLTMGMLDVMAQYYNCSFTDHDYSVYANYSYTEKGFKSTLDNIWSGLYSMIANCNAILVHCGDGNPVLSDTYYRLVKGEVLGLRAMMHLDLLRMFGPIYSEENKGIKCIPYMTKADRSMQPLLPADSVMYYVIKDLEMASSLLSTVDPVITEGARNYDSKQGANDLYYRQYRMNYFAVNALMARAYLWMGNTQKAGECARIVIEKVSNGDKPLFPLVDVDYMTKNSPDGVFYPEVLFSLYNTSRESKVYKTFFDPSLSIARILTMAGNLSTGRVNGTYDDKDDYRYRMWASTISNSKEVTYLNKYKDETEADSAYHYRYMIPLVRVSELYLIAAECESDVPTALEKYFNKLRFARNCVNQNASSVEELKGLIRSEYVREFIGEGQLFFYYKRNGLQTIPDGATASGTMNMQLENYVFPLPDSETSQRAESQDNVSQE</sequence>
<dbReference type="PROSITE" id="PS51257">
    <property type="entry name" value="PROKAR_LIPOPROTEIN"/>
    <property type="match status" value="1"/>
</dbReference>
<dbReference type="Pfam" id="PF14322">
    <property type="entry name" value="SusD-like_3"/>
    <property type="match status" value="1"/>
</dbReference>
<dbReference type="InterPro" id="IPR012944">
    <property type="entry name" value="SusD_RagB_dom"/>
</dbReference>
<evidence type="ECO:0000259" key="7">
    <source>
        <dbReference type="Pfam" id="PF14322"/>
    </source>
</evidence>